<accession>A0A060HHZ9</accession>
<dbReference type="HOGENOM" id="CLU_2712968_0_0_2"/>
<dbReference type="KEGG" id="nvn:NVIE_009560"/>
<sequence length="76" mass="8770">MAVEMSNDNIHKNTVRPPKITSVRKLTRILNDAMRNGEKELVKETVLENTETAKKAIPYLNMKYRHYVRKVLEGSG</sequence>
<name>A0A060HHZ9_9ARCH</name>
<gene>
    <name evidence="1" type="ORF">NVIE_009560</name>
</gene>
<keyword evidence="2" id="KW-1185">Reference proteome</keyword>
<proteinExistence type="predicted"/>
<evidence type="ECO:0000313" key="1">
    <source>
        <dbReference type="EMBL" id="AIC15183.1"/>
    </source>
</evidence>
<dbReference type="STRING" id="926571.NVIE_009560"/>
<reference evidence="1 2" key="1">
    <citation type="journal article" date="2014" name="Int. J. Syst. Evol. Microbiol.">
        <title>Nitrososphaera viennensis gen. nov., sp. nov., an aerobic and mesophilic, ammonia-oxidizing archaeon from soil and a member of the archaeal phylum Thaumarchaeota.</title>
        <authorList>
            <person name="Stieglmeier M."/>
            <person name="Klingl A."/>
            <person name="Alves R.J."/>
            <person name="Rittmann S.K."/>
            <person name="Melcher M."/>
            <person name="Leisch N."/>
            <person name="Schleper C."/>
        </authorList>
    </citation>
    <scope>NUCLEOTIDE SEQUENCE [LARGE SCALE GENOMIC DNA]</scope>
    <source>
        <strain evidence="1">EN76</strain>
    </source>
</reference>
<dbReference type="EMBL" id="CP007536">
    <property type="protein sequence ID" value="AIC15183.1"/>
    <property type="molecule type" value="Genomic_DNA"/>
</dbReference>
<evidence type="ECO:0000313" key="2">
    <source>
        <dbReference type="Proteomes" id="UP000027093"/>
    </source>
</evidence>
<dbReference type="AlphaFoldDB" id="A0A060HHZ9"/>
<organism evidence="1 2">
    <name type="scientific">Nitrososphaera viennensis EN76</name>
    <dbReference type="NCBI Taxonomy" id="926571"/>
    <lineage>
        <taxon>Archaea</taxon>
        <taxon>Nitrososphaerota</taxon>
        <taxon>Nitrososphaeria</taxon>
        <taxon>Nitrososphaerales</taxon>
        <taxon>Nitrososphaeraceae</taxon>
        <taxon>Nitrososphaera</taxon>
    </lineage>
</organism>
<protein>
    <submittedName>
        <fullName evidence="1">Uncharacterized protein</fullName>
    </submittedName>
</protein>
<dbReference type="Proteomes" id="UP000027093">
    <property type="component" value="Chromosome"/>
</dbReference>